<feature type="region of interest" description="Disordered" evidence="1">
    <location>
        <begin position="1"/>
        <end position="105"/>
    </location>
</feature>
<evidence type="ECO:0000313" key="2">
    <source>
        <dbReference type="EMBL" id="KAK3511437.1"/>
    </source>
</evidence>
<dbReference type="AlphaFoldDB" id="A0AAE0Q0D8"/>
<organism evidence="2 3">
    <name type="scientific">Hemibagrus guttatus</name>
    <dbReference type="NCBI Taxonomy" id="175788"/>
    <lineage>
        <taxon>Eukaryota</taxon>
        <taxon>Metazoa</taxon>
        <taxon>Chordata</taxon>
        <taxon>Craniata</taxon>
        <taxon>Vertebrata</taxon>
        <taxon>Euteleostomi</taxon>
        <taxon>Actinopterygii</taxon>
        <taxon>Neopterygii</taxon>
        <taxon>Teleostei</taxon>
        <taxon>Ostariophysi</taxon>
        <taxon>Siluriformes</taxon>
        <taxon>Bagridae</taxon>
        <taxon>Hemibagrus</taxon>
    </lineage>
</organism>
<protein>
    <submittedName>
        <fullName evidence="2">Uncharacterized protein</fullName>
    </submittedName>
</protein>
<dbReference type="EMBL" id="JAUCMX010000024">
    <property type="protein sequence ID" value="KAK3511437.1"/>
    <property type="molecule type" value="Genomic_DNA"/>
</dbReference>
<evidence type="ECO:0000313" key="3">
    <source>
        <dbReference type="Proteomes" id="UP001274896"/>
    </source>
</evidence>
<feature type="compositionally biased region" description="Basic and acidic residues" evidence="1">
    <location>
        <begin position="10"/>
        <end position="78"/>
    </location>
</feature>
<accession>A0AAE0Q0D8</accession>
<dbReference type="Proteomes" id="UP001274896">
    <property type="component" value="Unassembled WGS sequence"/>
</dbReference>
<name>A0AAE0Q0D8_9TELE</name>
<reference evidence="2" key="1">
    <citation type="submission" date="2023-06" db="EMBL/GenBank/DDBJ databases">
        <title>Male Hemibagrus guttatus genome.</title>
        <authorList>
            <person name="Bian C."/>
        </authorList>
    </citation>
    <scope>NUCLEOTIDE SEQUENCE</scope>
    <source>
        <strain evidence="2">Male_cb2023</strain>
        <tissue evidence="2">Muscle</tissue>
    </source>
</reference>
<comment type="caution">
    <text evidence="2">The sequence shown here is derived from an EMBL/GenBank/DDBJ whole genome shotgun (WGS) entry which is preliminary data.</text>
</comment>
<sequence>MRRDKKRRDEKRQEKKRREETRKEETRRDEKEEQRREENRRDEKRQGARREETRSETRRDKEREETRREETSTEETRRDKKKRREEKKRDEQSNAAGAVRQMTHRPALFEKRESLCFLHGLLSGGVAYVPALHRECLSEGGMSSLAESVISCEGVSAKEVSVFASQIEGGVASVFISQIEGGVASVFISQSEGVVASVFISQSEGVVASVFISQSEGVVASVFITQSEGVVAFVFVSQREVKEAWPMCLSVRVKEAWPLCLPVRVERSAPVSIYIVVPPLPCRSAAISSSVKQPSLFHRLCISPHSNADSGLGLCRESSLGVPVGLWAVPLPGMLLKPTVPGLCAMLQTIYETESCFSSDSTASTSMPRTDLSSPPGGISVTRVVSGSPSFGR</sequence>
<gene>
    <name evidence="2" type="ORF">QTP70_008679</name>
</gene>
<proteinExistence type="predicted"/>
<evidence type="ECO:0000256" key="1">
    <source>
        <dbReference type="SAM" id="MobiDB-lite"/>
    </source>
</evidence>
<keyword evidence="3" id="KW-1185">Reference proteome</keyword>